<dbReference type="Gene3D" id="3.40.50.1820">
    <property type="entry name" value="alpha/beta hydrolase"/>
    <property type="match status" value="1"/>
</dbReference>
<accession>A0AAD9YXK6</accession>
<evidence type="ECO:0008006" key="4">
    <source>
        <dbReference type="Google" id="ProtNLM"/>
    </source>
</evidence>
<dbReference type="GO" id="GO:0008474">
    <property type="term" value="F:palmitoyl-(protein) hydrolase activity"/>
    <property type="evidence" value="ECO:0007669"/>
    <property type="project" value="TreeGrafter"/>
</dbReference>
<sequence>MPVLVPRHIQVRRLYLPTLIYPPLVFAGLLITLWAYKCLMMIVFQNQIIYMPSIPPFSRSEKIADYEALCKPVRWREERIKSADGMEVALAVGSVPLEADVTGKGEGRKNIVVLYFQGNGSSLPPRLPGLSQVLKSLHANSLVENSPKYTIAALSYRGFWTSHGRPSERGINLDAAAALAWASKEFPPDSILVVWGQSLGAGVAVCALDANLEQESTKNKAKTLEIKGLLLETPFTSVRAMLVALYPQKWLPYRYLSPFLWNHWDSIQTLSRISASHAEPKVLVLPAGDDELVPQAHAMELEAVCKDGKMDVKRTVVKGALHHEVVAKPQGRAAVVEFLKQIEEQA</sequence>
<dbReference type="GO" id="GO:0016020">
    <property type="term" value="C:membrane"/>
    <property type="evidence" value="ECO:0007669"/>
    <property type="project" value="TreeGrafter"/>
</dbReference>
<comment type="caution">
    <text evidence="2">The sequence shown here is derived from an EMBL/GenBank/DDBJ whole genome shotgun (WGS) entry which is preliminary data.</text>
</comment>
<keyword evidence="1" id="KW-1133">Transmembrane helix</keyword>
<evidence type="ECO:0000313" key="3">
    <source>
        <dbReference type="Proteomes" id="UP001276659"/>
    </source>
</evidence>
<keyword evidence="1" id="KW-0812">Transmembrane</keyword>
<dbReference type="EMBL" id="JASNWA010000010">
    <property type="protein sequence ID" value="KAK3167969.1"/>
    <property type="molecule type" value="Genomic_DNA"/>
</dbReference>
<reference evidence="2" key="1">
    <citation type="submission" date="2022-11" db="EMBL/GenBank/DDBJ databases">
        <title>Chromosomal genome sequence assembly and mating type (MAT) locus characterization of the leprose asexual lichenized fungus Lepraria neglecta (Nyl.) Erichsen.</title>
        <authorList>
            <person name="Allen J.L."/>
            <person name="Pfeffer B."/>
        </authorList>
    </citation>
    <scope>NUCLEOTIDE SEQUENCE</scope>
    <source>
        <strain evidence="2">Allen 5258</strain>
    </source>
</reference>
<dbReference type="SUPFAM" id="SSF53474">
    <property type="entry name" value="alpha/beta-Hydrolases"/>
    <property type="match status" value="1"/>
</dbReference>
<gene>
    <name evidence="2" type="ORF">OEA41_004415</name>
</gene>
<evidence type="ECO:0000256" key="1">
    <source>
        <dbReference type="SAM" id="Phobius"/>
    </source>
</evidence>
<name>A0AAD9YXK6_9LECA</name>
<dbReference type="InterPro" id="IPR029058">
    <property type="entry name" value="AB_hydrolase_fold"/>
</dbReference>
<organism evidence="2 3">
    <name type="scientific">Lepraria neglecta</name>
    <dbReference type="NCBI Taxonomy" id="209136"/>
    <lineage>
        <taxon>Eukaryota</taxon>
        <taxon>Fungi</taxon>
        <taxon>Dikarya</taxon>
        <taxon>Ascomycota</taxon>
        <taxon>Pezizomycotina</taxon>
        <taxon>Lecanoromycetes</taxon>
        <taxon>OSLEUM clade</taxon>
        <taxon>Lecanoromycetidae</taxon>
        <taxon>Lecanorales</taxon>
        <taxon>Lecanorineae</taxon>
        <taxon>Stereocaulaceae</taxon>
        <taxon>Lepraria</taxon>
    </lineage>
</organism>
<feature type="transmembrane region" description="Helical" evidence="1">
    <location>
        <begin position="20"/>
        <end position="44"/>
    </location>
</feature>
<keyword evidence="3" id="KW-1185">Reference proteome</keyword>
<evidence type="ECO:0000313" key="2">
    <source>
        <dbReference type="EMBL" id="KAK3167969.1"/>
    </source>
</evidence>
<proteinExistence type="predicted"/>
<protein>
    <recommendedName>
        <fullName evidence="4">Alpha/beta-hydrolase</fullName>
    </recommendedName>
</protein>
<dbReference type="PANTHER" id="PTHR12277">
    <property type="entry name" value="ALPHA/BETA HYDROLASE DOMAIN-CONTAINING PROTEIN"/>
    <property type="match status" value="1"/>
</dbReference>
<keyword evidence="1" id="KW-0472">Membrane</keyword>
<dbReference type="Proteomes" id="UP001276659">
    <property type="component" value="Unassembled WGS sequence"/>
</dbReference>
<dbReference type="AlphaFoldDB" id="A0AAD9YXK6"/>
<dbReference type="PANTHER" id="PTHR12277:SF64">
    <property type="entry name" value="SUPERFAMILY HYDROLASE, PUTATIVE (AFU_ORTHOLOGUE AFUA_3G01760)-RELATED"/>
    <property type="match status" value="1"/>
</dbReference>